<accession>A0ABR3F437</accession>
<evidence type="ECO:0000256" key="1">
    <source>
        <dbReference type="ARBA" id="ARBA00022741"/>
    </source>
</evidence>
<evidence type="ECO:0000313" key="7">
    <source>
        <dbReference type="Proteomes" id="UP001465976"/>
    </source>
</evidence>
<protein>
    <submittedName>
        <fullName evidence="6">Uncharacterized protein</fullName>
    </submittedName>
</protein>
<keyword evidence="2" id="KW-0342">GTP-binding</keyword>
<dbReference type="Proteomes" id="UP001465976">
    <property type="component" value="Unassembled WGS sequence"/>
</dbReference>
<keyword evidence="3" id="KW-0807">Transducer</keyword>
<feature type="region of interest" description="Disordered" evidence="5">
    <location>
        <begin position="136"/>
        <end position="156"/>
    </location>
</feature>
<keyword evidence="4" id="KW-0175">Coiled coil</keyword>
<dbReference type="PROSITE" id="PS51882">
    <property type="entry name" value="G_ALPHA"/>
    <property type="match status" value="1"/>
</dbReference>
<dbReference type="PRINTS" id="PR00318">
    <property type="entry name" value="GPROTEINA"/>
</dbReference>
<organism evidence="6 7">
    <name type="scientific">Marasmius crinis-equi</name>
    <dbReference type="NCBI Taxonomy" id="585013"/>
    <lineage>
        <taxon>Eukaryota</taxon>
        <taxon>Fungi</taxon>
        <taxon>Dikarya</taxon>
        <taxon>Basidiomycota</taxon>
        <taxon>Agaricomycotina</taxon>
        <taxon>Agaricomycetes</taxon>
        <taxon>Agaricomycetidae</taxon>
        <taxon>Agaricales</taxon>
        <taxon>Marasmiineae</taxon>
        <taxon>Marasmiaceae</taxon>
        <taxon>Marasmius</taxon>
    </lineage>
</organism>
<dbReference type="Gene3D" id="3.40.50.300">
    <property type="entry name" value="P-loop containing nucleotide triphosphate hydrolases"/>
    <property type="match status" value="2"/>
</dbReference>
<evidence type="ECO:0000256" key="2">
    <source>
        <dbReference type="ARBA" id="ARBA00023134"/>
    </source>
</evidence>
<dbReference type="SUPFAM" id="SSF52540">
    <property type="entry name" value="P-loop containing nucleoside triphosphate hydrolases"/>
    <property type="match status" value="1"/>
</dbReference>
<evidence type="ECO:0000256" key="4">
    <source>
        <dbReference type="SAM" id="Coils"/>
    </source>
</evidence>
<evidence type="ECO:0000256" key="3">
    <source>
        <dbReference type="ARBA" id="ARBA00023224"/>
    </source>
</evidence>
<reference evidence="6 7" key="1">
    <citation type="submission" date="2024-02" db="EMBL/GenBank/DDBJ databases">
        <title>A draft genome for the cacao thread blight pathogen Marasmius crinis-equi.</title>
        <authorList>
            <person name="Cohen S.P."/>
            <person name="Baruah I.K."/>
            <person name="Amoako-Attah I."/>
            <person name="Bukari Y."/>
            <person name="Meinhardt L.W."/>
            <person name="Bailey B.A."/>
        </authorList>
    </citation>
    <scope>NUCLEOTIDE SEQUENCE [LARGE SCALE GENOMIC DNA]</scope>
    <source>
        <strain evidence="6 7">GH-76</strain>
    </source>
</reference>
<dbReference type="InterPro" id="IPR001019">
    <property type="entry name" value="Gprotein_alpha_su"/>
</dbReference>
<dbReference type="EMBL" id="JBAHYK010001016">
    <property type="protein sequence ID" value="KAL0569973.1"/>
    <property type="molecule type" value="Genomic_DNA"/>
</dbReference>
<keyword evidence="7" id="KW-1185">Reference proteome</keyword>
<dbReference type="Pfam" id="PF00503">
    <property type="entry name" value="G-alpha"/>
    <property type="match status" value="1"/>
</dbReference>
<name>A0ABR3F437_9AGAR</name>
<dbReference type="SMART" id="SM00275">
    <property type="entry name" value="G_alpha"/>
    <property type="match status" value="1"/>
</dbReference>
<comment type="caution">
    <text evidence="6">The sequence shown here is derived from an EMBL/GenBank/DDBJ whole genome shotgun (WGS) entry which is preliminary data.</text>
</comment>
<dbReference type="InterPro" id="IPR027417">
    <property type="entry name" value="P-loop_NTPase"/>
</dbReference>
<proteinExistence type="predicted"/>
<dbReference type="PANTHER" id="PTHR10218:SF360">
    <property type="entry name" value="GUANINE NUCLEOTIDE-BINDING PROTEIN SUBUNIT ALPHA HOMOLOG"/>
    <property type="match status" value="1"/>
</dbReference>
<sequence>MTEGPVAGPLAASPHLHPGHTRSASAPPAGVEYEESGILLPANDKRFYNEESQRINDRIDEEIRKESQRRKEAKRKEIKVMLLGQAESGKSTLQKQFQLYYASQTLDSEKPSWKPVVHFNVIKAVQTIMDELEYEFSRPPGSSSSAPDEPDFLEPYDASDSEKEEIFHLRTKLLPLVSLQDSLASELSGGVSISGGRTGVFVRAGWQGLLSSRNWSTERSKQPNAVANMAAKTLNTSQDDITLLWRHPVVKGMISLRKIRLEESAPFFLDNISRISEPDYIPNTDDVLNVRLQTLGVIEHSFPINLGGTMYEWRLYDVGGARGQRHAWVPYFDDATAIIFLAPISAFDQYLEEDPRTNRIDDSLQLFTTICSNKLLKKAHLVLMLNKTDLLRAKLKEGIKVQKYITSYGTRTNKYEDVSSYFRAHFVQVHKRKDTSGRSLYVHFTSMLDIKATQSIIVNVGEAIIRQHIALTGLA</sequence>
<evidence type="ECO:0000313" key="6">
    <source>
        <dbReference type="EMBL" id="KAL0569973.1"/>
    </source>
</evidence>
<dbReference type="PANTHER" id="PTHR10218">
    <property type="entry name" value="GTP-BINDING PROTEIN ALPHA SUBUNIT"/>
    <property type="match status" value="1"/>
</dbReference>
<gene>
    <name evidence="6" type="ORF">V5O48_011991</name>
</gene>
<feature type="region of interest" description="Disordered" evidence="5">
    <location>
        <begin position="1"/>
        <end position="32"/>
    </location>
</feature>
<dbReference type="SUPFAM" id="SSF47895">
    <property type="entry name" value="Transducin (alpha subunit), insertion domain"/>
    <property type="match status" value="1"/>
</dbReference>
<feature type="coiled-coil region" evidence="4">
    <location>
        <begin position="49"/>
        <end position="76"/>
    </location>
</feature>
<evidence type="ECO:0000256" key="5">
    <source>
        <dbReference type="SAM" id="MobiDB-lite"/>
    </source>
</evidence>
<dbReference type="InterPro" id="IPR011025">
    <property type="entry name" value="GproteinA_insert"/>
</dbReference>
<keyword evidence="1" id="KW-0547">Nucleotide-binding</keyword>